<feature type="transmembrane region" description="Helical" evidence="8">
    <location>
        <begin position="162"/>
        <end position="179"/>
    </location>
</feature>
<comment type="subcellular location">
    <subcellularLocation>
        <location evidence="1">Cell membrane</location>
        <topology evidence="1">Multi-pass membrane protein</topology>
    </subcellularLocation>
</comment>
<evidence type="ECO:0000313" key="11">
    <source>
        <dbReference type="EMBL" id="SKC81150.1"/>
    </source>
</evidence>
<dbReference type="InterPro" id="IPR027417">
    <property type="entry name" value="P-loop_NTPase"/>
</dbReference>
<dbReference type="PROSITE" id="PS50929">
    <property type="entry name" value="ABC_TM1F"/>
    <property type="match status" value="1"/>
</dbReference>
<dbReference type="OrthoDB" id="9762778at2"/>
<keyword evidence="2" id="KW-0813">Transport</keyword>
<dbReference type="InterPro" id="IPR003593">
    <property type="entry name" value="AAA+_ATPase"/>
</dbReference>
<evidence type="ECO:0000256" key="5">
    <source>
        <dbReference type="ARBA" id="ARBA00022840"/>
    </source>
</evidence>
<gene>
    <name evidence="11" type="ORF">SAMN02194393_03557</name>
</gene>
<evidence type="ECO:0000256" key="6">
    <source>
        <dbReference type="ARBA" id="ARBA00022989"/>
    </source>
</evidence>
<feature type="transmembrane region" description="Helical" evidence="8">
    <location>
        <begin position="57"/>
        <end position="78"/>
    </location>
</feature>
<dbReference type="PANTHER" id="PTHR24221">
    <property type="entry name" value="ATP-BINDING CASSETTE SUB-FAMILY B"/>
    <property type="match status" value="1"/>
</dbReference>
<organism evidence="11 12">
    <name type="scientific">Maledivibacter halophilus</name>
    <dbReference type="NCBI Taxonomy" id="36842"/>
    <lineage>
        <taxon>Bacteria</taxon>
        <taxon>Bacillati</taxon>
        <taxon>Bacillota</taxon>
        <taxon>Clostridia</taxon>
        <taxon>Peptostreptococcales</taxon>
        <taxon>Caminicellaceae</taxon>
        <taxon>Maledivibacter</taxon>
    </lineage>
</organism>
<dbReference type="PANTHER" id="PTHR24221:SF397">
    <property type="entry name" value="ABC TRANSPORTER, ATP-BINDING TRANSMEMBRANE PROTEIN"/>
    <property type="match status" value="1"/>
</dbReference>
<evidence type="ECO:0000256" key="7">
    <source>
        <dbReference type="ARBA" id="ARBA00023136"/>
    </source>
</evidence>
<dbReference type="EMBL" id="FUZT01000009">
    <property type="protein sequence ID" value="SKC81150.1"/>
    <property type="molecule type" value="Genomic_DNA"/>
</dbReference>
<keyword evidence="4" id="KW-0547">Nucleotide-binding</keyword>
<feature type="transmembrane region" description="Helical" evidence="8">
    <location>
        <begin position="139"/>
        <end position="156"/>
    </location>
</feature>
<dbReference type="InterPro" id="IPR003439">
    <property type="entry name" value="ABC_transporter-like_ATP-bd"/>
</dbReference>
<evidence type="ECO:0000259" key="10">
    <source>
        <dbReference type="PROSITE" id="PS50929"/>
    </source>
</evidence>
<dbReference type="Pfam" id="PF00664">
    <property type="entry name" value="ABC_membrane"/>
    <property type="match status" value="1"/>
</dbReference>
<keyword evidence="7 8" id="KW-0472">Membrane</keyword>
<dbReference type="GO" id="GO:0005886">
    <property type="term" value="C:plasma membrane"/>
    <property type="evidence" value="ECO:0007669"/>
    <property type="project" value="UniProtKB-SubCell"/>
</dbReference>
<dbReference type="Gene3D" id="3.40.50.300">
    <property type="entry name" value="P-loop containing nucleotide triphosphate hydrolases"/>
    <property type="match status" value="1"/>
</dbReference>
<evidence type="ECO:0000256" key="3">
    <source>
        <dbReference type="ARBA" id="ARBA00022692"/>
    </source>
</evidence>
<dbReference type="InterPro" id="IPR017871">
    <property type="entry name" value="ABC_transporter-like_CS"/>
</dbReference>
<dbReference type="InterPro" id="IPR036640">
    <property type="entry name" value="ABC1_TM_sf"/>
</dbReference>
<dbReference type="GO" id="GO:0140359">
    <property type="term" value="F:ABC-type transporter activity"/>
    <property type="evidence" value="ECO:0007669"/>
    <property type="project" value="InterPro"/>
</dbReference>
<protein>
    <submittedName>
        <fullName evidence="11">ATP-binding cassette, subfamily B</fullName>
    </submittedName>
</protein>
<evidence type="ECO:0000259" key="9">
    <source>
        <dbReference type="PROSITE" id="PS50893"/>
    </source>
</evidence>
<dbReference type="CDD" id="cd07346">
    <property type="entry name" value="ABC_6TM_exporters"/>
    <property type="match status" value="1"/>
</dbReference>
<reference evidence="11 12" key="1">
    <citation type="submission" date="2017-02" db="EMBL/GenBank/DDBJ databases">
        <authorList>
            <person name="Peterson S.W."/>
        </authorList>
    </citation>
    <scope>NUCLEOTIDE SEQUENCE [LARGE SCALE GENOMIC DNA]</scope>
    <source>
        <strain evidence="11 12">M1</strain>
    </source>
</reference>
<dbReference type="PROSITE" id="PS50893">
    <property type="entry name" value="ABC_TRANSPORTER_2"/>
    <property type="match status" value="1"/>
</dbReference>
<dbReference type="Proteomes" id="UP000190285">
    <property type="component" value="Unassembled WGS sequence"/>
</dbReference>
<dbReference type="PROSITE" id="PS00211">
    <property type="entry name" value="ABC_TRANSPORTER_1"/>
    <property type="match status" value="1"/>
</dbReference>
<evidence type="ECO:0000256" key="4">
    <source>
        <dbReference type="ARBA" id="ARBA00022741"/>
    </source>
</evidence>
<dbReference type="SUPFAM" id="SSF90123">
    <property type="entry name" value="ABC transporter transmembrane region"/>
    <property type="match status" value="1"/>
</dbReference>
<dbReference type="Pfam" id="PF00005">
    <property type="entry name" value="ABC_tran"/>
    <property type="match status" value="1"/>
</dbReference>
<keyword evidence="12" id="KW-1185">Reference proteome</keyword>
<feature type="domain" description="ABC transporter" evidence="9">
    <location>
        <begin position="334"/>
        <end position="567"/>
    </location>
</feature>
<dbReference type="STRING" id="36842.SAMN02194393_03557"/>
<feature type="transmembrane region" description="Helical" evidence="8">
    <location>
        <begin position="21"/>
        <end position="45"/>
    </location>
</feature>
<dbReference type="GO" id="GO:0016887">
    <property type="term" value="F:ATP hydrolysis activity"/>
    <property type="evidence" value="ECO:0007669"/>
    <property type="project" value="InterPro"/>
</dbReference>
<dbReference type="FunFam" id="3.40.50.300:FF:000287">
    <property type="entry name" value="Multidrug ABC transporter ATP-binding protein"/>
    <property type="match status" value="1"/>
</dbReference>
<dbReference type="RefSeq" id="WP_079493379.1">
    <property type="nucleotide sequence ID" value="NZ_FUZT01000009.1"/>
</dbReference>
<evidence type="ECO:0000256" key="2">
    <source>
        <dbReference type="ARBA" id="ARBA00022448"/>
    </source>
</evidence>
<dbReference type="InterPro" id="IPR011527">
    <property type="entry name" value="ABC1_TM_dom"/>
</dbReference>
<dbReference type="GO" id="GO:0034040">
    <property type="term" value="F:ATPase-coupled lipid transmembrane transporter activity"/>
    <property type="evidence" value="ECO:0007669"/>
    <property type="project" value="TreeGrafter"/>
</dbReference>
<keyword evidence="6 8" id="KW-1133">Transmembrane helix</keyword>
<dbReference type="SUPFAM" id="SSF52540">
    <property type="entry name" value="P-loop containing nucleoside triphosphate hydrolases"/>
    <property type="match status" value="1"/>
</dbReference>
<dbReference type="GO" id="GO:0005524">
    <property type="term" value="F:ATP binding"/>
    <property type="evidence" value="ECO:0007669"/>
    <property type="project" value="UniProtKB-KW"/>
</dbReference>
<evidence type="ECO:0000256" key="8">
    <source>
        <dbReference type="SAM" id="Phobius"/>
    </source>
</evidence>
<proteinExistence type="predicted"/>
<keyword evidence="3 8" id="KW-0812">Transmembrane</keyword>
<feature type="transmembrane region" description="Helical" evidence="8">
    <location>
        <begin position="274"/>
        <end position="294"/>
    </location>
</feature>
<dbReference type="AlphaFoldDB" id="A0A1T5LYS1"/>
<sequence length="586" mass="66139">MIRIIRRMLKLADEFAVNIKKAMVCGFFLGVFRNMPIFAILYILFKIVNGTINTNTAFISGLIIVVGLIGQYVFKYLVYILQSGTGYKIFERERIKIGDRFKRFPMGFFSDGNMGKISAVITSDLTFVEMWSMDSIDKVVTAYVNIIIGCIFLLILDYRLALVSIIVTILAMMVLRKLQVIGKKQSYIRQSEQSKMVSAVLEYVQGISVIKAFNMSGDKSRATKEAFEKFRDISLTMEKRFMPSMFLFESFFSVGIAGTIFLAASLTLNGSLDMSIMLMMFIFIFELYLPLKALGVLTAKLRIMEAGLNRYEALKDIEIIDEDGRDISLNKFDIEFKDVSFAYEEKNVLKDISFKVPERSMTALVGASGCGKTTIANLIGRFWDVQKGEVLVGGINVKEMTCDSLLKNISMVFQNVYLFNDTILNNIKFGKPDATDEEIEEAARKAKCYDFIMELEDGFDTIVGEGGSTLSGGEKQRISIARAILKDAPIILLDEATASVDPDNENQIQMAINELVKDKTLVVIAHRLSTIRSADQILVVDDGKLIQSGTHEDLIQEEGQYNDFWKRRMKARGWKINSNVKYQVEI</sequence>
<dbReference type="SMART" id="SM00382">
    <property type="entry name" value="AAA"/>
    <property type="match status" value="1"/>
</dbReference>
<dbReference type="InterPro" id="IPR039421">
    <property type="entry name" value="Type_1_exporter"/>
</dbReference>
<name>A0A1T5LYS1_9FIRM</name>
<accession>A0A1T5LYS1</accession>
<evidence type="ECO:0000313" key="12">
    <source>
        <dbReference type="Proteomes" id="UP000190285"/>
    </source>
</evidence>
<feature type="transmembrane region" description="Helical" evidence="8">
    <location>
        <begin position="246"/>
        <end position="268"/>
    </location>
</feature>
<feature type="domain" description="ABC transmembrane type-1" evidence="10">
    <location>
        <begin position="26"/>
        <end position="295"/>
    </location>
</feature>
<evidence type="ECO:0000256" key="1">
    <source>
        <dbReference type="ARBA" id="ARBA00004651"/>
    </source>
</evidence>
<dbReference type="Gene3D" id="1.20.1560.10">
    <property type="entry name" value="ABC transporter type 1, transmembrane domain"/>
    <property type="match status" value="1"/>
</dbReference>
<keyword evidence="5 11" id="KW-0067">ATP-binding</keyword>